<comment type="function">
    <text evidence="2">Plays an important role in DNA replication, recombination and repair. Binds to ssDNA and to an array of partner proteins to recruit them to their sites of action during DNA metabolism.</text>
</comment>
<keyword evidence="2" id="KW-0227">DNA damage</keyword>
<dbReference type="HOGENOM" id="CLU_078758_6_0_7"/>
<comment type="subunit">
    <text evidence="2">Homotetramer.</text>
</comment>
<keyword evidence="6" id="KW-1185">Reference proteome</keyword>
<dbReference type="eggNOG" id="COG0629">
    <property type="taxonomic scope" value="Bacteria"/>
</dbReference>
<feature type="short sequence motif" description="Important for interaction with partner proteins" evidence="2">
    <location>
        <begin position="150"/>
        <end position="155"/>
    </location>
</feature>
<dbReference type="PANTHER" id="PTHR10302">
    <property type="entry name" value="SINGLE-STRANDED DNA-BINDING PROTEIN"/>
    <property type="match status" value="1"/>
</dbReference>
<evidence type="ECO:0000256" key="1">
    <source>
        <dbReference type="ARBA" id="ARBA00023125"/>
    </source>
</evidence>
<dbReference type="EMBL" id="HG793133">
    <property type="protein sequence ID" value="CDK30249.1"/>
    <property type="molecule type" value="Genomic_DNA"/>
</dbReference>
<name>V6DFC0_9BACT</name>
<dbReference type="GO" id="GO:0006260">
    <property type="term" value="P:DNA replication"/>
    <property type="evidence" value="ECO:0007669"/>
    <property type="project" value="UniProtKB-UniRule"/>
</dbReference>
<keyword evidence="2" id="KW-0233">DNA recombination</keyword>
<dbReference type="Pfam" id="PF00436">
    <property type="entry name" value="SSB"/>
    <property type="match status" value="1"/>
</dbReference>
<dbReference type="PROSITE" id="PS50935">
    <property type="entry name" value="SSB"/>
    <property type="match status" value="1"/>
</dbReference>
<sequence length="155" mass="17542">MASFNRIIIIGNLTRDPDYKQQSSGQAVCKLSIASNRQFKNKQNGTLVQEVCYIDVDVWGNQAESCKQYLEKGRPVLVEGRLKYDQWESEGQIKRRHSIVAEKVVFLGSSNQQSDNAQGDSFDNQFGSRSNNSLRSKASDILAKDEMPFEDDLPF</sequence>
<dbReference type="PANTHER" id="PTHR10302:SF27">
    <property type="entry name" value="SINGLE-STRANDED DNA-BINDING PROTEIN"/>
    <property type="match status" value="1"/>
</dbReference>
<dbReference type="CDD" id="cd04496">
    <property type="entry name" value="SSB_OBF"/>
    <property type="match status" value="1"/>
</dbReference>
<dbReference type="InterPro" id="IPR012340">
    <property type="entry name" value="NA-bd_OB-fold"/>
</dbReference>
<evidence type="ECO:0000256" key="2">
    <source>
        <dbReference type="HAMAP-Rule" id="MF_00984"/>
    </source>
</evidence>
<dbReference type="OrthoDB" id="9809878at2"/>
<dbReference type="GO" id="GO:0003697">
    <property type="term" value="F:single-stranded DNA binding"/>
    <property type="evidence" value="ECO:0007669"/>
    <property type="project" value="UniProtKB-UniRule"/>
</dbReference>
<dbReference type="STRING" id="673862.BABL1_gene_943"/>
<dbReference type="Proteomes" id="UP000018769">
    <property type="component" value="Chromosome I"/>
</dbReference>
<keyword evidence="1 2" id="KW-0238">DNA-binding</keyword>
<evidence type="ECO:0000256" key="4">
    <source>
        <dbReference type="SAM" id="MobiDB-lite"/>
    </source>
</evidence>
<dbReference type="PIRSF" id="PIRSF002070">
    <property type="entry name" value="SSB"/>
    <property type="match status" value="1"/>
</dbReference>
<dbReference type="SUPFAM" id="SSF50249">
    <property type="entry name" value="Nucleic acid-binding proteins"/>
    <property type="match status" value="1"/>
</dbReference>
<proteinExistence type="inferred from homology"/>
<dbReference type="AlphaFoldDB" id="V6DFC0"/>
<dbReference type="PATRIC" id="fig|673862.3.peg.137"/>
<feature type="region of interest" description="Disordered" evidence="4">
    <location>
        <begin position="111"/>
        <end position="155"/>
    </location>
</feature>
<evidence type="ECO:0000313" key="5">
    <source>
        <dbReference type="EMBL" id="CDK30249.1"/>
    </source>
</evidence>
<dbReference type="GO" id="GO:0009295">
    <property type="term" value="C:nucleoid"/>
    <property type="evidence" value="ECO:0007669"/>
    <property type="project" value="TreeGrafter"/>
</dbReference>
<protein>
    <recommendedName>
        <fullName evidence="2 3">Single-stranded DNA-binding protein</fullName>
        <shortName evidence="2">SSB</shortName>
    </recommendedName>
</protein>
<comment type="caution">
    <text evidence="2">Lacks conserved residue(s) required for the propagation of feature annotation.</text>
</comment>
<dbReference type="KEGG" id="dpb:BABL1_gene_943"/>
<dbReference type="InterPro" id="IPR000424">
    <property type="entry name" value="Primosome_PriB/ssb"/>
</dbReference>
<feature type="compositionally biased region" description="Polar residues" evidence="4">
    <location>
        <begin position="111"/>
        <end position="136"/>
    </location>
</feature>
<keyword evidence="2" id="KW-0234">DNA repair</keyword>
<keyword evidence="2" id="KW-0235">DNA replication</keyword>
<dbReference type="HAMAP" id="MF_00984">
    <property type="entry name" value="SSB"/>
    <property type="match status" value="1"/>
</dbReference>
<dbReference type="GO" id="GO:0006310">
    <property type="term" value="P:DNA recombination"/>
    <property type="evidence" value="ECO:0007669"/>
    <property type="project" value="UniProtKB-UniRule"/>
</dbReference>
<gene>
    <name evidence="5" type="primary">ssb</name>
    <name evidence="5" type="ORF">BABL1_gene_943</name>
</gene>
<dbReference type="InterPro" id="IPR011344">
    <property type="entry name" value="ssDNA-bd"/>
</dbReference>
<reference evidence="5 6" key="1">
    <citation type="journal article" date="2015" name="Biol. Direct">
        <title>Babela massiliensis, a representative of a widespread bacterial phylum with unusual adaptations to parasitism in amoebae.</title>
        <authorList>
            <person name="Pagnier I."/>
            <person name="Yutin N."/>
            <person name="Croce O."/>
            <person name="Makarova K.S."/>
            <person name="Wolf Y.I."/>
            <person name="Benamar S."/>
            <person name="Raoult D."/>
            <person name="Koonin E.V."/>
            <person name="La Scola B."/>
        </authorList>
    </citation>
    <scope>NUCLEOTIDE SEQUENCE [LARGE SCALE GENOMIC DNA]</scope>
    <source>
        <strain evidence="6">BABL1</strain>
    </source>
</reference>
<dbReference type="Gene3D" id="2.40.50.140">
    <property type="entry name" value="Nucleic acid-binding proteins"/>
    <property type="match status" value="1"/>
</dbReference>
<dbReference type="GO" id="GO:0006281">
    <property type="term" value="P:DNA repair"/>
    <property type="evidence" value="ECO:0007669"/>
    <property type="project" value="UniProtKB-UniRule"/>
</dbReference>
<evidence type="ECO:0000256" key="3">
    <source>
        <dbReference type="PIRNR" id="PIRNR002070"/>
    </source>
</evidence>
<dbReference type="NCBIfam" id="TIGR00621">
    <property type="entry name" value="ssb"/>
    <property type="match status" value="1"/>
</dbReference>
<organism evidence="5 6">
    <name type="scientific">Candidatus Babela massiliensis</name>
    <dbReference type="NCBI Taxonomy" id="673862"/>
    <lineage>
        <taxon>Bacteria</taxon>
        <taxon>Candidatus Babelota</taxon>
        <taxon>Candidatus Babeliae</taxon>
        <taxon>Candidatus Babeliales</taxon>
        <taxon>Candidatus Babeliaceae</taxon>
        <taxon>Candidatus Babela</taxon>
    </lineage>
</organism>
<accession>V6DFC0</accession>
<evidence type="ECO:0000313" key="6">
    <source>
        <dbReference type="Proteomes" id="UP000018769"/>
    </source>
</evidence>
<dbReference type="RefSeq" id="WP_023791139.1">
    <property type="nucleotide sequence ID" value="NC_023003.1"/>
</dbReference>